<evidence type="ECO:0000256" key="3">
    <source>
        <dbReference type="ARBA" id="ARBA00022448"/>
    </source>
</evidence>
<dbReference type="EMBL" id="CP132315">
    <property type="protein sequence ID" value="WLS05507.1"/>
    <property type="molecule type" value="Genomic_DNA"/>
</dbReference>
<evidence type="ECO:0000256" key="1">
    <source>
        <dbReference type="ARBA" id="ARBA00004418"/>
    </source>
</evidence>
<organism evidence="7 8">
    <name type="scientific">Shinella oryzae</name>
    <dbReference type="NCBI Taxonomy" id="2871820"/>
    <lineage>
        <taxon>Bacteria</taxon>
        <taxon>Pseudomonadati</taxon>
        <taxon>Pseudomonadota</taxon>
        <taxon>Alphaproteobacteria</taxon>
        <taxon>Hyphomicrobiales</taxon>
        <taxon>Rhizobiaceae</taxon>
        <taxon>Shinella</taxon>
    </lineage>
</organism>
<keyword evidence="3" id="KW-0813">Transport</keyword>
<dbReference type="RefSeq" id="WP_306161972.1">
    <property type="nucleotide sequence ID" value="NZ_CP132315.1"/>
</dbReference>
<keyword evidence="7" id="KW-0614">Plasmid</keyword>
<dbReference type="Proteomes" id="UP001225788">
    <property type="component" value="Plasmid unnamed1"/>
</dbReference>
<evidence type="ECO:0000256" key="4">
    <source>
        <dbReference type="ARBA" id="ARBA00022729"/>
    </source>
</evidence>
<feature type="chain" id="PRO_5045505618" evidence="6">
    <location>
        <begin position="27"/>
        <end position="442"/>
    </location>
</feature>
<evidence type="ECO:0000313" key="7">
    <source>
        <dbReference type="EMBL" id="WLS05507.1"/>
    </source>
</evidence>
<name>A0ABY9KEK4_9HYPH</name>
<dbReference type="Pfam" id="PF13416">
    <property type="entry name" value="SBP_bac_8"/>
    <property type="match status" value="1"/>
</dbReference>
<comment type="subcellular location">
    <subcellularLocation>
        <location evidence="1">Periplasm</location>
    </subcellularLocation>
</comment>
<dbReference type="InterPro" id="IPR006059">
    <property type="entry name" value="SBP"/>
</dbReference>
<proteinExistence type="inferred from homology"/>
<evidence type="ECO:0000256" key="2">
    <source>
        <dbReference type="ARBA" id="ARBA00008520"/>
    </source>
</evidence>
<dbReference type="PANTHER" id="PTHR43649">
    <property type="entry name" value="ARABINOSE-BINDING PROTEIN-RELATED"/>
    <property type="match status" value="1"/>
</dbReference>
<evidence type="ECO:0000256" key="6">
    <source>
        <dbReference type="SAM" id="SignalP"/>
    </source>
</evidence>
<evidence type="ECO:0000313" key="8">
    <source>
        <dbReference type="Proteomes" id="UP001225788"/>
    </source>
</evidence>
<keyword evidence="5" id="KW-0574">Periplasm</keyword>
<reference evidence="7 8" key="1">
    <citation type="submission" date="2023-08" db="EMBL/GenBank/DDBJ databases">
        <title>Pathogen: clinical or host-associated sample.</title>
        <authorList>
            <person name="Hergert J."/>
            <person name="Casey R."/>
            <person name="Wagner J."/>
            <person name="Young E.L."/>
            <person name="Oakeson K.F."/>
        </authorList>
    </citation>
    <scope>NUCLEOTIDE SEQUENCE [LARGE SCALE GENOMIC DNA]</scope>
    <source>
        <strain evidence="7 8">UPHL-collab-2</strain>
        <plasmid evidence="7 8">unnamed1</plasmid>
    </source>
</reference>
<keyword evidence="8" id="KW-1185">Reference proteome</keyword>
<gene>
    <name evidence="7" type="ORF">Q9315_25615</name>
</gene>
<protein>
    <submittedName>
        <fullName evidence="7">Extracellular solute-binding protein</fullName>
    </submittedName>
</protein>
<sequence length="442" mass="48007">MTFARLKKGGLIAAAIATLLAGPAFAKVTVLGWPGGPEEAALRAAADTYNAKPDVSDDNKVELLFFNRDGFWDKLQADLAAGSTAFDVNLLATYSIGRYAPFMEPVELSGEAKDVYGDQVLTTMQYEGKQFGVPTDLSLHFMYYRKDLIDALLKDDAAKAKYAEIAEKHLGKKLEPKNPDEWTWDDYAATALYFTQAVNPDSPTRYGTVLQLKNLLFNMMVFQSLPRAYGGNWMDDAGKITVDSEAYRKGLETYKMLYDAGATPRDSLSYEFAEANAAYASGQVAAMVQWNAAASELMSKEKSPVVGEVTEAIAPPAGPEGRFTHIHGLGFGLNKNAANKEGAKAFITWLSSKEAALVYARNSGAPALTPDVVKDVAAERPDLVKLGEFAGKYGYVMNGGTSAKALSVYELQAKEFTGYWSGQQSLDDALKNTEKGMAELLK</sequence>
<keyword evidence="4 6" id="KW-0732">Signal</keyword>
<dbReference type="InterPro" id="IPR050490">
    <property type="entry name" value="Bact_solute-bd_prot1"/>
</dbReference>
<geneLocation type="plasmid" evidence="7 8">
    <name>unnamed1</name>
</geneLocation>
<feature type="signal peptide" evidence="6">
    <location>
        <begin position="1"/>
        <end position="26"/>
    </location>
</feature>
<dbReference type="Gene3D" id="3.40.190.10">
    <property type="entry name" value="Periplasmic binding protein-like II"/>
    <property type="match status" value="1"/>
</dbReference>
<dbReference type="PANTHER" id="PTHR43649:SF34">
    <property type="entry name" value="ABC TRANSPORTER PERIPLASMIC-BINDING PROTEIN YCJN-RELATED"/>
    <property type="match status" value="1"/>
</dbReference>
<accession>A0ABY9KEK4</accession>
<comment type="similarity">
    <text evidence="2">Belongs to the bacterial solute-binding protein 1 family.</text>
</comment>
<evidence type="ECO:0000256" key="5">
    <source>
        <dbReference type="ARBA" id="ARBA00022764"/>
    </source>
</evidence>
<dbReference type="SUPFAM" id="SSF53850">
    <property type="entry name" value="Periplasmic binding protein-like II"/>
    <property type="match status" value="1"/>
</dbReference>